<proteinExistence type="predicted"/>
<name>A0AAD6Q8M4_9ROSI</name>
<reference evidence="2" key="1">
    <citation type="journal article" date="2023" name="Mol. Ecol. Resour.">
        <title>Chromosome-level genome assembly of a triploid poplar Populus alba 'Berolinensis'.</title>
        <authorList>
            <person name="Chen S."/>
            <person name="Yu Y."/>
            <person name="Wang X."/>
            <person name="Wang S."/>
            <person name="Zhang T."/>
            <person name="Zhou Y."/>
            <person name="He R."/>
            <person name="Meng N."/>
            <person name="Wang Y."/>
            <person name="Liu W."/>
            <person name="Liu Z."/>
            <person name="Liu J."/>
            <person name="Guo Q."/>
            <person name="Huang H."/>
            <person name="Sederoff R.R."/>
            <person name="Wang G."/>
            <person name="Qu G."/>
            <person name="Chen S."/>
        </authorList>
    </citation>
    <scope>NUCLEOTIDE SEQUENCE</scope>
    <source>
        <strain evidence="2">SC-2020</strain>
    </source>
</reference>
<dbReference type="AlphaFoldDB" id="A0AAD6Q8M4"/>
<accession>A0AAD6Q8M4</accession>
<dbReference type="Proteomes" id="UP001164929">
    <property type="component" value="Chromosome 10"/>
</dbReference>
<dbReference type="EMBL" id="JAQIZT010000010">
    <property type="protein sequence ID" value="KAJ6983304.1"/>
    <property type="molecule type" value="Genomic_DNA"/>
</dbReference>
<comment type="caution">
    <text evidence="2">The sequence shown here is derived from an EMBL/GenBank/DDBJ whole genome shotgun (WGS) entry which is preliminary data.</text>
</comment>
<gene>
    <name evidence="2" type="ORF">NC653_026195</name>
</gene>
<keyword evidence="3" id="KW-1185">Reference proteome</keyword>
<organism evidence="2 3">
    <name type="scientific">Populus alba x Populus x berolinensis</name>
    <dbReference type="NCBI Taxonomy" id="444605"/>
    <lineage>
        <taxon>Eukaryota</taxon>
        <taxon>Viridiplantae</taxon>
        <taxon>Streptophyta</taxon>
        <taxon>Embryophyta</taxon>
        <taxon>Tracheophyta</taxon>
        <taxon>Spermatophyta</taxon>
        <taxon>Magnoliopsida</taxon>
        <taxon>eudicotyledons</taxon>
        <taxon>Gunneridae</taxon>
        <taxon>Pentapetalae</taxon>
        <taxon>rosids</taxon>
        <taxon>fabids</taxon>
        <taxon>Malpighiales</taxon>
        <taxon>Salicaceae</taxon>
        <taxon>Saliceae</taxon>
        <taxon>Populus</taxon>
    </lineage>
</organism>
<feature type="region of interest" description="Disordered" evidence="1">
    <location>
        <begin position="93"/>
        <end position="116"/>
    </location>
</feature>
<evidence type="ECO:0000313" key="2">
    <source>
        <dbReference type="EMBL" id="KAJ6983304.1"/>
    </source>
</evidence>
<evidence type="ECO:0000313" key="3">
    <source>
        <dbReference type="Proteomes" id="UP001164929"/>
    </source>
</evidence>
<sequence length="137" mass="15731">MQFADDLVCLFHGGKHSMQRNMGLMKFVKFWLICIAFLRHSIYESARMEIFLLLTSRQIHNCSQFQRWAVVFRWSMVDCLMMEKELPWSGLPANNDSTEAKAAPSRSVESGGSKDLTKVASEMLKEHKKSDDKSKAP</sequence>
<protein>
    <submittedName>
        <fullName evidence="2">Uncharacterized protein</fullName>
    </submittedName>
</protein>
<evidence type="ECO:0000256" key="1">
    <source>
        <dbReference type="SAM" id="MobiDB-lite"/>
    </source>
</evidence>